<keyword evidence="6" id="KW-1185">Reference proteome</keyword>
<organism evidence="5 6">
    <name type="scientific">Nocardioides caeni</name>
    <dbReference type="NCBI Taxonomy" id="574700"/>
    <lineage>
        <taxon>Bacteria</taxon>
        <taxon>Bacillati</taxon>
        <taxon>Actinomycetota</taxon>
        <taxon>Actinomycetes</taxon>
        <taxon>Propionibacteriales</taxon>
        <taxon>Nocardioidaceae</taxon>
        <taxon>Nocardioides</taxon>
    </lineage>
</organism>
<reference evidence="5 6" key="1">
    <citation type="journal article" date="2009" name="Int. J. Syst. Evol. Microbiol.">
        <title>Nocardioides caeni sp. nov., isolated from wastewater.</title>
        <authorList>
            <person name="Yoon J.H."/>
            <person name="Kang S.J."/>
            <person name="Park S."/>
            <person name="Kim W."/>
            <person name="Oh T.K."/>
        </authorList>
    </citation>
    <scope>NUCLEOTIDE SEQUENCE [LARGE SCALE GENOMIC DNA]</scope>
    <source>
        <strain evidence="5 6">DSM 23134</strain>
    </source>
</reference>
<comment type="caution">
    <text evidence="5">The sequence shown here is derived from an EMBL/GenBank/DDBJ whole genome shotgun (WGS) entry which is preliminary data.</text>
</comment>
<comment type="similarity">
    <text evidence="2">Belongs to the LppX/LprAFG lipoprotein family.</text>
</comment>
<sequence length="266" mass="27846">MCQGDVMTTGRTGMSHRPTRRARRLAAGVLTGFLALSALSACSGDDESPTKNDKIDADDDGDITPAEVMTAAKAILDETSGVAVTLETGDDPGVDYLSAASGTIVADPSAFEGSVSGRVSGFEASGISVVSVDGTLWVDVPIVGWTDEYQPEDLCAPDPALLIDPETGVGNVLTSSEDLEEGDGERGGTDNKLVLTPFTGTAPGDAIREILPCAEDDSYDVTYRVDGDGRLFSVQMTGSFFPDADEVTYNIEVTDYDVTKDISAPR</sequence>
<keyword evidence="3" id="KW-1003">Cell membrane</keyword>
<dbReference type="InterPro" id="IPR018247">
    <property type="entry name" value="EF_Hand_1_Ca_BS"/>
</dbReference>
<evidence type="ECO:0000256" key="2">
    <source>
        <dbReference type="ARBA" id="ARBA00009194"/>
    </source>
</evidence>
<dbReference type="SUPFAM" id="SSF89392">
    <property type="entry name" value="Prokaryotic lipoproteins and lipoprotein localization factors"/>
    <property type="match status" value="1"/>
</dbReference>
<dbReference type="Proteomes" id="UP000307087">
    <property type="component" value="Unassembled WGS sequence"/>
</dbReference>
<dbReference type="InterPro" id="IPR029046">
    <property type="entry name" value="LolA/LolB/LppX"/>
</dbReference>
<dbReference type="Gene3D" id="2.50.20.20">
    <property type="match status" value="1"/>
</dbReference>
<dbReference type="EMBL" id="STGW01000003">
    <property type="protein sequence ID" value="THV16090.1"/>
    <property type="molecule type" value="Genomic_DNA"/>
</dbReference>
<name>A0A4S8NH74_9ACTN</name>
<accession>A0A4S8NH74</accession>
<dbReference type="GO" id="GO:0030313">
    <property type="term" value="C:cell envelope"/>
    <property type="evidence" value="ECO:0007669"/>
    <property type="project" value="UniProtKB-SubCell"/>
</dbReference>
<comment type="subcellular location">
    <subcellularLocation>
        <location evidence="1">Cell envelope</location>
    </subcellularLocation>
</comment>
<evidence type="ECO:0000256" key="3">
    <source>
        <dbReference type="ARBA" id="ARBA00022475"/>
    </source>
</evidence>
<evidence type="ECO:0000313" key="6">
    <source>
        <dbReference type="Proteomes" id="UP000307087"/>
    </source>
</evidence>
<feature type="region of interest" description="Disordered" evidence="4">
    <location>
        <begin position="42"/>
        <end position="62"/>
    </location>
</feature>
<evidence type="ECO:0000256" key="4">
    <source>
        <dbReference type="SAM" id="MobiDB-lite"/>
    </source>
</evidence>
<dbReference type="AlphaFoldDB" id="A0A4S8NH74"/>
<dbReference type="Pfam" id="PF07161">
    <property type="entry name" value="LppX_LprAFG"/>
    <property type="match status" value="1"/>
</dbReference>
<proteinExistence type="inferred from homology"/>
<dbReference type="CDD" id="cd16334">
    <property type="entry name" value="LppX-like"/>
    <property type="match status" value="1"/>
</dbReference>
<keyword evidence="5" id="KW-0449">Lipoprotein</keyword>
<gene>
    <name evidence="5" type="ORF">E9934_07090</name>
</gene>
<evidence type="ECO:0000313" key="5">
    <source>
        <dbReference type="EMBL" id="THV16090.1"/>
    </source>
</evidence>
<protein>
    <submittedName>
        <fullName evidence="5">LppX_LprAFG lipoprotein</fullName>
    </submittedName>
</protein>
<evidence type="ECO:0000256" key="1">
    <source>
        <dbReference type="ARBA" id="ARBA00004196"/>
    </source>
</evidence>
<feature type="region of interest" description="Disordered" evidence="4">
    <location>
        <begin position="1"/>
        <end position="20"/>
    </location>
</feature>
<keyword evidence="3" id="KW-0472">Membrane</keyword>
<dbReference type="PROSITE" id="PS00018">
    <property type="entry name" value="EF_HAND_1"/>
    <property type="match status" value="1"/>
</dbReference>
<dbReference type="InterPro" id="IPR009830">
    <property type="entry name" value="LppX/LprAFG"/>
</dbReference>